<dbReference type="InterPro" id="IPR011009">
    <property type="entry name" value="Kinase-like_dom_sf"/>
</dbReference>
<evidence type="ECO:0000256" key="6">
    <source>
        <dbReference type="ARBA" id="ARBA00022840"/>
    </source>
</evidence>
<feature type="compositionally biased region" description="Acidic residues" evidence="8">
    <location>
        <begin position="383"/>
        <end position="392"/>
    </location>
</feature>
<dbReference type="Gene3D" id="1.10.510.10">
    <property type="entry name" value="Transferase(Phosphotransferase) domain 1"/>
    <property type="match status" value="1"/>
</dbReference>
<dbReference type="PANTHER" id="PTHR43289:SF6">
    <property type="entry name" value="SERINE_THREONINE-PROTEIN KINASE NEKL-3"/>
    <property type="match status" value="1"/>
</dbReference>
<dbReference type="PANTHER" id="PTHR43289">
    <property type="entry name" value="MITOGEN-ACTIVATED PROTEIN KINASE KINASE KINASE 20-RELATED"/>
    <property type="match status" value="1"/>
</dbReference>
<evidence type="ECO:0000256" key="2">
    <source>
        <dbReference type="ARBA" id="ARBA00022527"/>
    </source>
</evidence>
<dbReference type="RefSeq" id="WP_155336097.1">
    <property type="nucleotide sequence ID" value="NZ_BAAABN010000020.1"/>
</dbReference>
<keyword evidence="6 7" id="KW-0067">ATP-binding</keyword>
<dbReference type="AlphaFoldDB" id="A0A5M3VSG4"/>
<evidence type="ECO:0000256" key="7">
    <source>
        <dbReference type="PROSITE-ProRule" id="PRU10141"/>
    </source>
</evidence>
<evidence type="ECO:0000256" key="1">
    <source>
        <dbReference type="ARBA" id="ARBA00012513"/>
    </source>
</evidence>
<dbReference type="Proteomes" id="UP000334990">
    <property type="component" value="Unassembled WGS sequence"/>
</dbReference>
<evidence type="ECO:0000256" key="4">
    <source>
        <dbReference type="ARBA" id="ARBA00022741"/>
    </source>
</evidence>
<evidence type="ECO:0000259" key="9">
    <source>
        <dbReference type="PROSITE" id="PS50011"/>
    </source>
</evidence>
<proteinExistence type="predicted"/>
<organism evidence="10 11">
    <name type="scientific">Acrocarpospora corrugata</name>
    <dbReference type="NCBI Taxonomy" id="35763"/>
    <lineage>
        <taxon>Bacteria</taxon>
        <taxon>Bacillati</taxon>
        <taxon>Actinomycetota</taxon>
        <taxon>Actinomycetes</taxon>
        <taxon>Streptosporangiales</taxon>
        <taxon>Streptosporangiaceae</taxon>
        <taxon>Acrocarpospora</taxon>
    </lineage>
</organism>
<dbReference type="PROSITE" id="PS50011">
    <property type="entry name" value="PROTEIN_KINASE_DOM"/>
    <property type="match status" value="1"/>
</dbReference>
<feature type="region of interest" description="Disordered" evidence="8">
    <location>
        <begin position="356"/>
        <end position="413"/>
    </location>
</feature>
<evidence type="ECO:0000256" key="5">
    <source>
        <dbReference type="ARBA" id="ARBA00022777"/>
    </source>
</evidence>
<keyword evidence="5" id="KW-0418">Kinase</keyword>
<dbReference type="GO" id="GO:0005524">
    <property type="term" value="F:ATP binding"/>
    <property type="evidence" value="ECO:0007669"/>
    <property type="project" value="UniProtKB-UniRule"/>
</dbReference>
<gene>
    <name evidence="10" type="ORF">Acor_17800</name>
</gene>
<keyword evidence="2" id="KW-0723">Serine/threonine-protein kinase</keyword>
<dbReference type="Pfam" id="PF00069">
    <property type="entry name" value="Pkinase"/>
    <property type="match status" value="1"/>
</dbReference>
<dbReference type="InterPro" id="IPR000719">
    <property type="entry name" value="Prot_kinase_dom"/>
</dbReference>
<feature type="compositionally biased region" description="Acidic residues" evidence="8">
    <location>
        <begin position="362"/>
        <end position="376"/>
    </location>
</feature>
<dbReference type="SUPFAM" id="SSF56112">
    <property type="entry name" value="Protein kinase-like (PK-like)"/>
    <property type="match status" value="1"/>
</dbReference>
<feature type="domain" description="Protein kinase" evidence="9">
    <location>
        <begin position="12"/>
        <end position="261"/>
    </location>
</feature>
<keyword evidence="11" id="KW-1185">Reference proteome</keyword>
<keyword evidence="4 7" id="KW-0547">Nucleotide-binding</keyword>
<comment type="caution">
    <text evidence="10">The sequence shown here is derived from an EMBL/GenBank/DDBJ whole genome shotgun (WGS) entry which is preliminary data.</text>
</comment>
<protein>
    <recommendedName>
        <fullName evidence="1">non-specific serine/threonine protein kinase</fullName>
        <ecNumber evidence="1">2.7.11.1</ecNumber>
    </recommendedName>
</protein>
<name>A0A5M3VSG4_9ACTN</name>
<evidence type="ECO:0000256" key="8">
    <source>
        <dbReference type="SAM" id="MobiDB-lite"/>
    </source>
</evidence>
<accession>A0A5M3VSG4</accession>
<dbReference type="OrthoDB" id="9801841at2"/>
<dbReference type="InterPro" id="IPR008271">
    <property type="entry name" value="Ser/Thr_kinase_AS"/>
</dbReference>
<dbReference type="EMBL" id="BLAD01000041">
    <property type="protein sequence ID" value="GER99716.1"/>
    <property type="molecule type" value="Genomic_DNA"/>
</dbReference>
<dbReference type="EC" id="2.7.11.1" evidence="1"/>
<dbReference type="CDD" id="cd14014">
    <property type="entry name" value="STKc_PknB_like"/>
    <property type="match status" value="1"/>
</dbReference>
<sequence>MVPPGDWRVPGYAEVRTLGVGGGGRVVLAVHEASGAHVAIKYLSEDLRGQPGFLDGFRAEARLLVEVDDPHVVKLYEYVQTPEGAAIVMELINGAPLRALLRAEGGTGAEAALAVLKGSLLGLAAAHERGVVHRDYKPENVVVRADGASKLVDFGIALKAGASGVPAGTPAYMAPEQWAGHPASTATDVYAATAVFYECLTGRRPYQATEHVVLMHLHQTADIPAGDVPVPVRGLVERGMAKDPRRRPASASMFVAELEAVAVAAYGADWEATGRRKLAALAGLAAGLFPMGGGGPVPQVGTTLFKSTLGGFGRSLVGKIVIGGAALVVAGSAITAYVLINEEPVKNVTPVVAEELPTPVEEFTEPPTEEPTEEPTETPSETPTEEPSETPTEEPTATPDPTPSATPTKTPTKVLGVSVAGLSLAASTPMAKGTVSVVTDGVAKTTLTVRFTVNGKVVGTQSMPLSGAKKYTKAVSRDLGTRPCAGTWGIIASTSPAAAAGAVTATSKVAACPTQITDLDVQSVTLDKTGKTATATVKVTTDGTGRIELNGDFAGGGQSSNLPALRLAGQRAYTRTFTHTFPKAVCTGAVTFTASSDPAGPNGAVKREVKANCGVPTVTAIAVSLGGQSDGNGLITSTVRVTTDGPGPLTLTTTYARGEGGTNPVNTRTFQLSGQTSYSVTVTFDFGMLCDTYYSLAAVTDPAGSRGPIRDQKVARCAVIE</sequence>
<keyword evidence="3" id="KW-0808">Transferase</keyword>
<evidence type="ECO:0000313" key="11">
    <source>
        <dbReference type="Proteomes" id="UP000334990"/>
    </source>
</evidence>
<evidence type="ECO:0000256" key="3">
    <source>
        <dbReference type="ARBA" id="ARBA00022679"/>
    </source>
</evidence>
<feature type="binding site" evidence="7">
    <location>
        <position position="41"/>
    </location>
    <ligand>
        <name>ATP</name>
        <dbReference type="ChEBI" id="CHEBI:30616"/>
    </ligand>
</feature>
<dbReference type="GO" id="GO:0004674">
    <property type="term" value="F:protein serine/threonine kinase activity"/>
    <property type="evidence" value="ECO:0007669"/>
    <property type="project" value="UniProtKB-KW"/>
</dbReference>
<evidence type="ECO:0000313" key="10">
    <source>
        <dbReference type="EMBL" id="GER99716.1"/>
    </source>
</evidence>
<dbReference type="InterPro" id="IPR017441">
    <property type="entry name" value="Protein_kinase_ATP_BS"/>
</dbReference>
<reference evidence="10 11" key="1">
    <citation type="submission" date="2019-10" db="EMBL/GenBank/DDBJ databases">
        <title>Whole genome shotgun sequence of Acrocarpospora corrugata NBRC 13972.</title>
        <authorList>
            <person name="Ichikawa N."/>
            <person name="Kimura A."/>
            <person name="Kitahashi Y."/>
            <person name="Komaki H."/>
            <person name="Oguchi A."/>
        </authorList>
    </citation>
    <scope>NUCLEOTIDE SEQUENCE [LARGE SCALE GENOMIC DNA]</scope>
    <source>
        <strain evidence="10 11">NBRC 13972</strain>
    </source>
</reference>
<dbReference type="PROSITE" id="PS00107">
    <property type="entry name" value="PROTEIN_KINASE_ATP"/>
    <property type="match status" value="1"/>
</dbReference>
<dbReference type="PROSITE" id="PS00108">
    <property type="entry name" value="PROTEIN_KINASE_ST"/>
    <property type="match status" value="1"/>
</dbReference>